<keyword evidence="1" id="KW-0805">Transcription regulation</keyword>
<dbReference type="Proteomes" id="UP000295399">
    <property type="component" value="Unassembled WGS sequence"/>
</dbReference>
<dbReference type="Pfam" id="PF01047">
    <property type="entry name" value="MarR"/>
    <property type="match status" value="1"/>
</dbReference>
<gene>
    <name evidence="5" type="ORF">EV659_105170</name>
</gene>
<dbReference type="InterPro" id="IPR000835">
    <property type="entry name" value="HTH_MarR-typ"/>
</dbReference>
<dbReference type="RefSeq" id="WP_132708468.1">
    <property type="nucleotide sequence ID" value="NZ_JACIGF010000005.1"/>
</dbReference>
<evidence type="ECO:0000313" key="6">
    <source>
        <dbReference type="Proteomes" id="UP000295399"/>
    </source>
</evidence>
<dbReference type="GO" id="GO:0003700">
    <property type="term" value="F:DNA-binding transcription factor activity"/>
    <property type="evidence" value="ECO:0007669"/>
    <property type="project" value="InterPro"/>
</dbReference>
<proteinExistence type="predicted"/>
<sequence>MTTDPRTRAEAAFAIHLISLAKAYKHTVNVRLEHRRMSHTTALVVMHLSRSDGSCIQRHLAGLLDMAPPSLVPILVRMEQEGLVTRTPQPADKRANEVSLTPAGWDLARRTERDLQGIRHDLLAEVSTADLHAALRVFTALDAALSQDPKDPR</sequence>
<dbReference type="AlphaFoldDB" id="A0A4R2PGP4"/>
<comment type="caution">
    <text evidence="5">The sequence shown here is derived from an EMBL/GenBank/DDBJ whole genome shotgun (WGS) entry which is preliminary data.</text>
</comment>
<dbReference type="SUPFAM" id="SSF46785">
    <property type="entry name" value="Winged helix' DNA-binding domain"/>
    <property type="match status" value="1"/>
</dbReference>
<dbReference type="GO" id="GO:0006950">
    <property type="term" value="P:response to stress"/>
    <property type="evidence" value="ECO:0007669"/>
    <property type="project" value="TreeGrafter"/>
</dbReference>
<dbReference type="PANTHER" id="PTHR33164:SF64">
    <property type="entry name" value="TRANSCRIPTIONAL REGULATOR SLYA"/>
    <property type="match status" value="1"/>
</dbReference>
<protein>
    <submittedName>
        <fullName evidence="5">MarR family transcriptional regulator</fullName>
    </submittedName>
</protein>
<evidence type="ECO:0000256" key="2">
    <source>
        <dbReference type="ARBA" id="ARBA00023125"/>
    </source>
</evidence>
<evidence type="ECO:0000259" key="4">
    <source>
        <dbReference type="PROSITE" id="PS50995"/>
    </source>
</evidence>
<reference evidence="5 6" key="1">
    <citation type="submission" date="2019-03" db="EMBL/GenBank/DDBJ databases">
        <title>Genomic Encyclopedia of Type Strains, Phase IV (KMG-IV): sequencing the most valuable type-strain genomes for metagenomic binning, comparative biology and taxonomic classification.</title>
        <authorList>
            <person name="Goeker M."/>
        </authorList>
    </citation>
    <scope>NUCLEOTIDE SEQUENCE [LARGE SCALE GENOMIC DNA]</scope>
    <source>
        <strain evidence="5 6">DSM 2132</strain>
    </source>
</reference>
<dbReference type="SMART" id="SM00347">
    <property type="entry name" value="HTH_MARR"/>
    <property type="match status" value="1"/>
</dbReference>
<dbReference type="Gene3D" id="1.10.10.10">
    <property type="entry name" value="Winged helix-like DNA-binding domain superfamily/Winged helix DNA-binding domain"/>
    <property type="match status" value="1"/>
</dbReference>
<accession>A0A4R2PGP4</accession>
<dbReference type="PROSITE" id="PS50995">
    <property type="entry name" value="HTH_MARR_2"/>
    <property type="match status" value="1"/>
</dbReference>
<dbReference type="PANTHER" id="PTHR33164">
    <property type="entry name" value="TRANSCRIPTIONAL REGULATOR, MARR FAMILY"/>
    <property type="match status" value="1"/>
</dbReference>
<dbReference type="InParanoid" id="A0A4R2PGP4"/>
<dbReference type="InterPro" id="IPR036390">
    <property type="entry name" value="WH_DNA-bd_sf"/>
</dbReference>
<dbReference type="OrthoDB" id="582199at2"/>
<evidence type="ECO:0000256" key="1">
    <source>
        <dbReference type="ARBA" id="ARBA00023015"/>
    </source>
</evidence>
<evidence type="ECO:0000313" key="5">
    <source>
        <dbReference type="EMBL" id="TCP34542.1"/>
    </source>
</evidence>
<dbReference type="InterPro" id="IPR039422">
    <property type="entry name" value="MarR/SlyA-like"/>
</dbReference>
<dbReference type="InterPro" id="IPR036388">
    <property type="entry name" value="WH-like_DNA-bd_sf"/>
</dbReference>
<dbReference type="GO" id="GO:0003677">
    <property type="term" value="F:DNA binding"/>
    <property type="evidence" value="ECO:0007669"/>
    <property type="project" value="UniProtKB-KW"/>
</dbReference>
<keyword evidence="2" id="KW-0238">DNA-binding</keyword>
<dbReference type="EMBL" id="SLXO01000005">
    <property type="protein sequence ID" value="TCP34542.1"/>
    <property type="molecule type" value="Genomic_DNA"/>
</dbReference>
<feature type="domain" description="HTH marR-type" evidence="4">
    <location>
        <begin position="10"/>
        <end position="143"/>
    </location>
</feature>
<evidence type="ECO:0000256" key="3">
    <source>
        <dbReference type="ARBA" id="ARBA00023163"/>
    </source>
</evidence>
<keyword evidence="6" id="KW-1185">Reference proteome</keyword>
<organism evidence="5 6">
    <name type="scientific">Rhodothalassium salexigens DSM 2132</name>
    <dbReference type="NCBI Taxonomy" id="1188247"/>
    <lineage>
        <taxon>Bacteria</taxon>
        <taxon>Pseudomonadati</taxon>
        <taxon>Pseudomonadota</taxon>
        <taxon>Alphaproteobacteria</taxon>
        <taxon>Rhodothalassiales</taxon>
        <taxon>Rhodothalassiaceae</taxon>
        <taxon>Rhodothalassium</taxon>
    </lineage>
</organism>
<keyword evidence="3" id="KW-0804">Transcription</keyword>
<name>A0A4R2PGP4_RHOSA</name>